<dbReference type="Gene3D" id="1.25.10.10">
    <property type="entry name" value="Leucine-rich Repeat Variant"/>
    <property type="match status" value="1"/>
</dbReference>
<gene>
    <name evidence="2" type="primary">PUB45</name>
    <name evidence="2" type="ORF">CK203_106511</name>
</gene>
<accession>A0A438DIR1</accession>
<evidence type="ECO:0000313" key="3">
    <source>
        <dbReference type="Proteomes" id="UP000288805"/>
    </source>
</evidence>
<dbReference type="OrthoDB" id="6105938at2759"/>
<feature type="region of interest" description="Disordered" evidence="1">
    <location>
        <begin position="78"/>
        <end position="112"/>
    </location>
</feature>
<evidence type="ECO:0000313" key="2">
    <source>
        <dbReference type="EMBL" id="RVW35341.1"/>
    </source>
</evidence>
<reference evidence="2 3" key="1">
    <citation type="journal article" date="2018" name="PLoS Genet.">
        <title>Population sequencing reveals clonal diversity and ancestral inbreeding in the grapevine cultivar Chardonnay.</title>
        <authorList>
            <person name="Roach M.J."/>
            <person name="Johnson D.L."/>
            <person name="Bohlmann J."/>
            <person name="van Vuuren H.J."/>
            <person name="Jones S.J."/>
            <person name="Pretorius I.S."/>
            <person name="Schmidt S.A."/>
            <person name="Borneman A.R."/>
        </authorList>
    </citation>
    <scope>NUCLEOTIDE SEQUENCE [LARGE SCALE GENOMIC DNA]</scope>
    <source>
        <strain evidence="3">cv. Chardonnay</strain>
        <tissue evidence="2">Leaf</tissue>
    </source>
</reference>
<dbReference type="InterPro" id="IPR011989">
    <property type="entry name" value="ARM-like"/>
</dbReference>
<evidence type="ECO:0000256" key="1">
    <source>
        <dbReference type="SAM" id="MobiDB-lite"/>
    </source>
</evidence>
<protein>
    <submittedName>
        <fullName evidence="2">U-box domain-containing protein 45</fullName>
    </submittedName>
</protein>
<proteinExistence type="predicted"/>
<organism evidence="2 3">
    <name type="scientific">Vitis vinifera</name>
    <name type="common">Grape</name>
    <dbReference type="NCBI Taxonomy" id="29760"/>
    <lineage>
        <taxon>Eukaryota</taxon>
        <taxon>Viridiplantae</taxon>
        <taxon>Streptophyta</taxon>
        <taxon>Embryophyta</taxon>
        <taxon>Tracheophyta</taxon>
        <taxon>Spermatophyta</taxon>
        <taxon>Magnoliopsida</taxon>
        <taxon>eudicotyledons</taxon>
        <taxon>Gunneridae</taxon>
        <taxon>Pentapetalae</taxon>
        <taxon>rosids</taxon>
        <taxon>Vitales</taxon>
        <taxon>Vitaceae</taxon>
        <taxon>Viteae</taxon>
        <taxon>Vitis</taxon>
    </lineage>
</organism>
<sequence>MVAPGLISGLATILDVGEAIEQEQAVVCLLILCNGSEKCSQMVLQEGVIPALVSISVNGTVRGKEKAQKLLMLFREQRQRDPSPVGSPHHTESSTEAVPGPESKPLESKALETKPLESKPYCKSISRRKVGKAWNYLWKSKNYSVYQC</sequence>
<name>A0A438DIR1_VITVI</name>
<comment type="caution">
    <text evidence="2">The sequence shown here is derived from an EMBL/GenBank/DDBJ whole genome shotgun (WGS) entry which is preliminary data.</text>
</comment>
<dbReference type="Proteomes" id="UP000288805">
    <property type="component" value="Unassembled WGS sequence"/>
</dbReference>
<dbReference type="EMBL" id="QGNW01001607">
    <property type="protein sequence ID" value="RVW35341.1"/>
    <property type="molecule type" value="Genomic_DNA"/>
</dbReference>
<dbReference type="SUPFAM" id="SSF48371">
    <property type="entry name" value="ARM repeat"/>
    <property type="match status" value="1"/>
</dbReference>
<dbReference type="InterPro" id="IPR016024">
    <property type="entry name" value="ARM-type_fold"/>
</dbReference>
<dbReference type="AlphaFoldDB" id="A0A438DIR1"/>